<dbReference type="InterPro" id="IPR045426">
    <property type="entry name" value="ADYC"/>
</dbReference>
<dbReference type="Pfam" id="PF20032">
    <property type="entry name" value="ADYC"/>
    <property type="match status" value="1"/>
</dbReference>
<dbReference type="Proteomes" id="UP000199400">
    <property type="component" value="Unassembled WGS sequence"/>
</dbReference>
<reference evidence="3" key="1">
    <citation type="submission" date="2016-10" db="EMBL/GenBank/DDBJ databases">
        <authorList>
            <person name="Varghese N."/>
            <person name="Submissions S."/>
        </authorList>
    </citation>
    <scope>NUCLEOTIDE SEQUENCE [LARGE SCALE GENOMIC DNA]</scope>
    <source>
        <strain evidence="3">ATCC 25963</strain>
    </source>
</reference>
<protein>
    <recommendedName>
        <fullName evidence="1">ADYC domain-containing protein</fullName>
    </recommendedName>
</protein>
<organism evidence="2 3">
    <name type="scientific">Nannocystis exedens</name>
    <dbReference type="NCBI Taxonomy" id="54"/>
    <lineage>
        <taxon>Bacteria</taxon>
        <taxon>Pseudomonadati</taxon>
        <taxon>Myxococcota</taxon>
        <taxon>Polyangia</taxon>
        <taxon>Nannocystales</taxon>
        <taxon>Nannocystaceae</taxon>
        <taxon>Nannocystis</taxon>
    </lineage>
</organism>
<evidence type="ECO:0000313" key="3">
    <source>
        <dbReference type="Proteomes" id="UP000199400"/>
    </source>
</evidence>
<keyword evidence="3" id="KW-1185">Reference proteome</keyword>
<evidence type="ECO:0000259" key="1">
    <source>
        <dbReference type="Pfam" id="PF20032"/>
    </source>
</evidence>
<dbReference type="STRING" id="54.SAMN02745121_08042"/>
<gene>
    <name evidence="2" type="ORF">SAMN02745121_08042</name>
</gene>
<feature type="domain" description="ADYC" evidence="1">
    <location>
        <begin position="103"/>
        <end position="287"/>
    </location>
</feature>
<dbReference type="PROSITE" id="PS51257">
    <property type="entry name" value="PROKAR_LIPOPROTEIN"/>
    <property type="match status" value="1"/>
</dbReference>
<evidence type="ECO:0000313" key="2">
    <source>
        <dbReference type="EMBL" id="SFF30542.1"/>
    </source>
</evidence>
<sequence>METLRRVFLPVLMLTAGVVACDEEGADDLEQVFRADPIPCPKCQLNAAQVNGSAISSLDLAGAPNEQGVAVLHVLDPDGRKYTLGVIDEELAAYDGAKLVAFGDDLVGWTLVVAVGRSPQRILISTRHEEPSWAKDADPIGLYALDVVDGQGVHNVCPGYDVGFPAVTILHGETYDHELKEVDLVGDQWITLACREEAMYKVKRMGYGPKGDQGLDRQPASIEQRTAALKMVTADYCGTGHSFTEFHTQILWNNRTHTVHTADLVQNVAIEAFWDENGARCLSKPRLVTRAEVLAECDLPPCSTFPLNSAWEWRTYAPMPPLGGGTPKLSESSPIYKLFKP</sequence>
<dbReference type="EMBL" id="FOMX01000044">
    <property type="protein sequence ID" value="SFF30542.1"/>
    <property type="molecule type" value="Genomic_DNA"/>
</dbReference>
<dbReference type="AlphaFoldDB" id="A0A1I2HLI4"/>
<accession>A0A1I2HLI4</accession>
<name>A0A1I2HLI4_9BACT</name>
<proteinExistence type="predicted"/>
<dbReference type="RefSeq" id="WP_143141347.1">
    <property type="nucleotide sequence ID" value="NZ_FOMX01000044.1"/>
</dbReference>